<feature type="domain" description="Outer membrane channel protein CpnT-like N-terminal" evidence="2">
    <location>
        <begin position="53"/>
        <end position="181"/>
    </location>
</feature>
<evidence type="ECO:0000313" key="4">
    <source>
        <dbReference type="Proteomes" id="UP000584374"/>
    </source>
</evidence>
<reference evidence="3 4" key="1">
    <citation type="submission" date="2020-08" db="EMBL/GenBank/DDBJ databases">
        <title>Sequencing the genomes of 1000 actinobacteria strains.</title>
        <authorList>
            <person name="Klenk H.-P."/>
        </authorList>
    </citation>
    <scope>NUCLEOTIDE SEQUENCE [LARGE SCALE GENOMIC DNA]</scope>
    <source>
        <strain evidence="3 4">DSM 45584</strain>
    </source>
</reference>
<comment type="caution">
    <text evidence="3">The sequence shown here is derived from an EMBL/GenBank/DDBJ whole genome shotgun (WGS) entry which is preliminary data.</text>
</comment>
<dbReference type="EMBL" id="JACHIW010000001">
    <property type="protein sequence ID" value="MBB5156081.1"/>
    <property type="molecule type" value="Genomic_DNA"/>
</dbReference>
<evidence type="ECO:0000256" key="1">
    <source>
        <dbReference type="SAM" id="MobiDB-lite"/>
    </source>
</evidence>
<name>A0A840Q8L2_9PSEU</name>
<dbReference type="AlphaFoldDB" id="A0A840Q8L2"/>
<feature type="region of interest" description="Disordered" evidence="1">
    <location>
        <begin position="15"/>
        <end position="45"/>
    </location>
</feature>
<sequence length="220" mass="21781">MDDTLAAAFNGGQIDTASAMAPPQTSDCDPSNAAETLPHITGAGQESDIPVIGKFWPQADPDKLRAAAHVWNTAADLMDQAQRNAAGHAQPVLASAEGATADAFKAYCASVFTGNPSGGDHAEEKAPLIDNVSASCRSLAKMCSAFADQVDSVRDTIIGIGVGVGIATVAGVALTVFTLGASDEAAGANDAGLVAEASAAATELAAAAGTSSEAAVVAKP</sequence>
<dbReference type="Proteomes" id="UP000584374">
    <property type="component" value="Unassembled WGS sequence"/>
</dbReference>
<proteinExistence type="predicted"/>
<evidence type="ECO:0000313" key="3">
    <source>
        <dbReference type="EMBL" id="MBB5156081.1"/>
    </source>
</evidence>
<accession>A0A840Q8L2</accession>
<dbReference type="Pfam" id="PF25547">
    <property type="entry name" value="WXG100_2"/>
    <property type="match status" value="1"/>
</dbReference>
<evidence type="ECO:0000259" key="2">
    <source>
        <dbReference type="Pfam" id="PF25547"/>
    </source>
</evidence>
<keyword evidence="4" id="KW-1185">Reference proteome</keyword>
<gene>
    <name evidence="3" type="ORF">BJ970_003615</name>
</gene>
<dbReference type="InterPro" id="IPR057746">
    <property type="entry name" value="CpnT-like_N"/>
</dbReference>
<organism evidence="3 4">
    <name type="scientific">Saccharopolyspora phatthalungensis</name>
    <dbReference type="NCBI Taxonomy" id="664693"/>
    <lineage>
        <taxon>Bacteria</taxon>
        <taxon>Bacillati</taxon>
        <taxon>Actinomycetota</taxon>
        <taxon>Actinomycetes</taxon>
        <taxon>Pseudonocardiales</taxon>
        <taxon>Pseudonocardiaceae</taxon>
        <taxon>Saccharopolyspora</taxon>
    </lineage>
</organism>
<protein>
    <recommendedName>
        <fullName evidence="2">Outer membrane channel protein CpnT-like N-terminal domain-containing protein</fullName>
    </recommendedName>
</protein>